<dbReference type="EMBL" id="MU006613">
    <property type="protein sequence ID" value="KAF2742181.1"/>
    <property type="molecule type" value="Genomic_DNA"/>
</dbReference>
<evidence type="ECO:0000313" key="2">
    <source>
        <dbReference type="Proteomes" id="UP000799440"/>
    </source>
</evidence>
<sequence length="95" mass="10009">MLGVDHVDSLGRYSLGLPRRRTEHTCKLRTLAKPHLSSACGHLAFSMAGLGTAATLPLGIILSQDCSALLAGMDRTRINDQAPESSLLLLISGPA</sequence>
<keyword evidence="2" id="KW-1185">Reference proteome</keyword>
<name>A0A6A6UYL9_9PLEO</name>
<gene>
    <name evidence="1" type="ORF">M011DRAFT_292698</name>
</gene>
<evidence type="ECO:0000313" key="1">
    <source>
        <dbReference type="EMBL" id="KAF2742181.1"/>
    </source>
</evidence>
<organism evidence="1 2">
    <name type="scientific">Sporormia fimetaria CBS 119925</name>
    <dbReference type="NCBI Taxonomy" id="1340428"/>
    <lineage>
        <taxon>Eukaryota</taxon>
        <taxon>Fungi</taxon>
        <taxon>Dikarya</taxon>
        <taxon>Ascomycota</taxon>
        <taxon>Pezizomycotina</taxon>
        <taxon>Dothideomycetes</taxon>
        <taxon>Pleosporomycetidae</taxon>
        <taxon>Pleosporales</taxon>
        <taxon>Sporormiaceae</taxon>
        <taxon>Sporormia</taxon>
    </lineage>
</organism>
<proteinExistence type="predicted"/>
<protein>
    <submittedName>
        <fullName evidence="1">Uncharacterized protein</fullName>
    </submittedName>
</protein>
<dbReference type="AlphaFoldDB" id="A0A6A6UYL9"/>
<dbReference type="Proteomes" id="UP000799440">
    <property type="component" value="Unassembled WGS sequence"/>
</dbReference>
<reference evidence="1" key="1">
    <citation type="journal article" date="2020" name="Stud. Mycol.">
        <title>101 Dothideomycetes genomes: a test case for predicting lifestyles and emergence of pathogens.</title>
        <authorList>
            <person name="Haridas S."/>
            <person name="Albert R."/>
            <person name="Binder M."/>
            <person name="Bloem J."/>
            <person name="Labutti K."/>
            <person name="Salamov A."/>
            <person name="Andreopoulos B."/>
            <person name="Baker S."/>
            <person name="Barry K."/>
            <person name="Bills G."/>
            <person name="Bluhm B."/>
            <person name="Cannon C."/>
            <person name="Castanera R."/>
            <person name="Culley D."/>
            <person name="Daum C."/>
            <person name="Ezra D."/>
            <person name="Gonzalez J."/>
            <person name="Henrissat B."/>
            <person name="Kuo A."/>
            <person name="Liang C."/>
            <person name="Lipzen A."/>
            <person name="Lutzoni F."/>
            <person name="Magnuson J."/>
            <person name="Mondo S."/>
            <person name="Nolan M."/>
            <person name="Ohm R."/>
            <person name="Pangilinan J."/>
            <person name="Park H.-J."/>
            <person name="Ramirez L."/>
            <person name="Alfaro M."/>
            <person name="Sun H."/>
            <person name="Tritt A."/>
            <person name="Yoshinaga Y."/>
            <person name="Zwiers L.-H."/>
            <person name="Turgeon B."/>
            <person name="Goodwin S."/>
            <person name="Spatafora J."/>
            <person name="Crous P."/>
            <person name="Grigoriev I."/>
        </authorList>
    </citation>
    <scope>NUCLEOTIDE SEQUENCE</scope>
    <source>
        <strain evidence="1">CBS 119925</strain>
    </source>
</reference>
<accession>A0A6A6UYL9</accession>